<keyword evidence="13" id="KW-1185">Reference proteome</keyword>
<evidence type="ECO:0000259" key="10">
    <source>
        <dbReference type="PROSITE" id="PS50893"/>
    </source>
</evidence>
<evidence type="ECO:0000256" key="1">
    <source>
        <dbReference type="ARBA" id="ARBA00004651"/>
    </source>
</evidence>
<dbReference type="OrthoDB" id="5288711at2"/>
<dbReference type="InterPro" id="IPR003593">
    <property type="entry name" value="AAA+_ATPase"/>
</dbReference>
<evidence type="ECO:0000256" key="8">
    <source>
        <dbReference type="ARBA" id="ARBA00023136"/>
    </source>
</evidence>
<dbReference type="PROSITE" id="PS00211">
    <property type="entry name" value="ABC_TRANSPORTER_1"/>
    <property type="match status" value="1"/>
</dbReference>
<dbReference type="SUPFAM" id="SSF52540">
    <property type="entry name" value="P-loop containing nucleoside triphosphate hydrolases"/>
    <property type="match status" value="1"/>
</dbReference>
<dbReference type="PROSITE" id="PS50929">
    <property type="entry name" value="ABC_TM1F"/>
    <property type="match status" value="1"/>
</dbReference>
<evidence type="ECO:0000256" key="5">
    <source>
        <dbReference type="ARBA" id="ARBA00022741"/>
    </source>
</evidence>
<dbReference type="GO" id="GO:0015421">
    <property type="term" value="F:ABC-type oligopeptide transporter activity"/>
    <property type="evidence" value="ECO:0007669"/>
    <property type="project" value="TreeGrafter"/>
</dbReference>
<keyword evidence="5" id="KW-0547">Nucleotide-binding</keyword>
<dbReference type="GO" id="GO:0016887">
    <property type="term" value="F:ATP hydrolysis activity"/>
    <property type="evidence" value="ECO:0007669"/>
    <property type="project" value="InterPro"/>
</dbReference>
<name>A0A395LLC7_9SPHN</name>
<feature type="region of interest" description="Disordered" evidence="9">
    <location>
        <begin position="469"/>
        <end position="491"/>
    </location>
</feature>
<keyword evidence="8" id="KW-0472">Membrane</keyword>
<sequence>MSGSRRVPTRMPLAPPSPRRALRRVLKAGRFTARGLVKPVALTTVAHGLHLLQGNLFVGTVDAARTQSGKRGGRALLAAGSVTGVELVAQNARRRAWRQTALEFRDELRTALIDSIAEQDLAFFDEHGTGHLLNLITEDTQRVSNLIEQLPDQLIEKAMTGGFAAFTLVRVSPRFTLIAAAPLALLAAPSMVLGSRLAARYAEAGSMRGDYSQALESLLAGITDIKLFQAEPRVAARLRKAGQRMNDANFDAFSLATTSGLLTQAIGAGAFALVTAQGGGLVRSGRITSGQFARILYLYPNLLAAVADLQGLMGTYQEATDAAGRIAGVLDHQPLIVGGTQRLPAGDIGGRLALEDVSFAYDETREVLRDISFEVGRGEMVAIVGRTGSGKSTLLRLMARLYEADGGRITLDGVDLRDLSLPDLRKAISLVSQETYLFEGTIRDNLRYGDPDADDNALRAAMEQAGAADLLERPPDSLDAQVGERGGHLSGGERQRVAIARTILRGSPVLLLDEITSHLDYETEDMIRRTIDDLAPDKTLVVVTHRLATIRNATRIVVMDRGRVAETGTHDELVARGGIYAWLWTLQTGGEAPPPRPGARKRKASAPTPTG</sequence>
<dbReference type="Pfam" id="PF00664">
    <property type="entry name" value="ABC_membrane"/>
    <property type="match status" value="1"/>
</dbReference>
<dbReference type="PROSITE" id="PS50893">
    <property type="entry name" value="ABC_TRANSPORTER_2"/>
    <property type="match status" value="1"/>
</dbReference>
<dbReference type="GO" id="GO:0005524">
    <property type="term" value="F:ATP binding"/>
    <property type="evidence" value="ECO:0007669"/>
    <property type="project" value="UniProtKB-KW"/>
</dbReference>
<dbReference type="Pfam" id="PF00005">
    <property type="entry name" value="ABC_tran"/>
    <property type="match status" value="1"/>
</dbReference>
<dbReference type="EMBL" id="QRBB01000001">
    <property type="protein sequence ID" value="RDS77197.1"/>
    <property type="molecule type" value="Genomic_DNA"/>
</dbReference>
<dbReference type="GO" id="GO:0005886">
    <property type="term" value="C:plasma membrane"/>
    <property type="evidence" value="ECO:0007669"/>
    <property type="project" value="UniProtKB-SubCell"/>
</dbReference>
<dbReference type="InterPro" id="IPR027417">
    <property type="entry name" value="P-loop_NTPase"/>
</dbReference>
<evidence type="ECO:0000256" key="4">
    <source>
        <dbReference type="ARBA" id="ARBA00022692"/>
    </source>
</evidence>
<dbReference type="InterPro" id="IPR003439">
    <property type="entry name" value="ABC_transporter-like_ATP-bd"/>
</dbReference>
<evidence type="ECO:0000256" key="9">
    <source>
        <dbReference type="SAM" id="MobiDB-lite"/>
    </source>
</evidence>
<evidence type="ECO:0000256" key="6">
    <source>
        <dbReference type="ARBA" id="ARBA00022840"/>
    </source>
</evidence>
<dbReference type="InterPro" id="IPR011527">
    <property type="entry name" value="ABC1_TM_dom"/>
</dbReference>
<dbReference type="FunFam" id="3.40.50.300:FF:000221">
    <property type="entry name" value="Multidrug ABC transporter ATP-binding protein"/>
    <property type="match status" value="1"/>
</dbReference>
<keyword evidence="2" id="KW-0813">Transport</keyword>
<reference evidence="12 13" key="1">
    <citation type="submission" date="2018-07" db="EMBL/GenBank/DDBJ databases">
        <title>Erythrobacter nanhaiensis sp. nov., a novel member of the genus Erythrobacter isolated from the South China Sea.</title>
        <authorList>
            <person name="Chen X."/>
            <person name="Liu J."/>
        </authorList>
    </citation>
    <scope>NUCLEOTIDE SEQUENCE [LARGE SCALE GENOMIC DNA]</scope>
    <source>
        <strain evidence="12 13">S-5</strain>
    </source>
</reference>
<gene>
    <name evidence="12" type="ORF">DL238_05925</name>
</gene>
<feature type="region of interest" description="Disordered" evidence="9">
    <location>
        <begin position="590"/>
        <end position="611"/>
    </location>
</feature>
<accession>A0A395LLC7</accession>
<feature type="domain" description="ABC transporter" evidence="10">
    <location>
        <begin position="352"/>
        <end position="586"/>
    </location>
</feature>
<dbReference type="AlphaFoldDB" id="A0A395LLC7"/>
<comment type="subcellular location">
    <subcellularLocation>
        <location evidence="1">Cell membrane</location>
        <topology evidence="1">Multi-pass membrane protein</topology>
    </subcellularLocation>
</comment>
<keyword evidence="3" id="KW-1003">Cell membrane</keyword>
<dbReference type="Gene3D" id="3.40.50.300">
    <property type="entry name" value="P-loop containing nucleotide triphosphate hydrolases"/>
    <property type="match status" value="1"/>
</dbReference>
<organism evidence="12 13">
    <name type="scientific">Alteriqipengyuania lutimaris</name>
    <dbReference type="NCBI Taxonomy" id="1538146"/>
    <lineage>
        <taxon>Bacteria</taxon>
        <taxon>Pseudomonadati</taxon>
        <taxon>Pseudomonadota</taxon>
        <taxon>Alphaproteobacteria</taxon>
        <taxon>Sphingomonadales</taxon>
        <taxon>Erythrobacteraceae</taxon>
        <taxon>Alteriqipengyuania</taxon>
    </lineage>
</organism>
<feature type="domain" description="ABC transmembrane type-1" evidence="11">
    <location>
        <begin position="76"/>
        <end position="318"/>
    </location>
</feature>
<comment type="caution">
    <text evidence="12">The sequence shown here is derived from an EMBL/GenBank/DDBJ whole genome shotgun (WGS) entry which is preliminary data.</text>
</comment>
<proteinExistence type="predicted"/>
<dbReference type="SMART" id="SM00382">
    <property type="entry name" value="AAA"/>
    <property type="match status" value="1"/>
</dbReference>
<dbReference type="PANTHER" id="PTHR43394">
    <property type="entry name" value="ATP-DEPENDENT PERMEASE MDL1, MITOCHONDRIAL"/>
    <property type="match status" value="1"/>
</dbReference>
<dbReference type="Proteomes" id="UP000254101">
    <property type="component" value="Unassembled WGS sequence"/>
</dbReference>
<evidence type="ECO:0000256" key="2">
    <source>
        <dbReference type="ARBA" id="ARBA00022448"/>
    </source>
</evidence>
<dbReference type="PANTHER" id="PTHR43394:SF1">
    <property type="entry name" value="ATP-BINDING CASSETTE SUB-FAMILY B MEMBER 10, MITOCHONDRIAL"/>
    <property type="match status" value="1"/>
</dbReference>
<dbReference type="InterPro" id="IPR017871">
    <property type="entry name" value="ABC_transporter-like_CS"/>
</dbReference>
<dbReference type="InterPro" id="IPR036640">
    <property type="entry name" value="ABC1_TM_sf"/>
</dbReference>
<evidence type="ECO:0000256" key="7">
    <source>
        <dbReference type="ARBA" id="ARBA00022989"/>
    </source>
</evidence>
<keyword evidence="6 12" id="KW-0067">ATP-binding</keyword>
<evidence type="ECO:0000259" key="11">
    <source>
        <dbReference type="PROSITE" id="PS50929"/>
    </source>
</evidence>
<protein>
    <submittedName>
        <fullName evidence="12">ABC transporter ATP-binding protein</fullName>
    </submittedName>
</protein>
<evidence type="ECO:0000256" key="3">
    <source>
        <dbReference type="ARBA" id="ARBA00022475"/>
    </source>
</evidence>
<dbReference type="InterPro" id="IPR039421">
    <property type="entry name" value="Type_1_exporter"/>
</dbReference>
<evidence type="ECO:0000313" key="12">
    <source>
        <dbReference type="EMBL" id="RDS77197.1"/>
    </source>
</evidence>
<evidence type="ECO:0000313" key="13">
    <source>
        <dbReference type="Proteomes" id="UP000254101"/>
    </source>
</evidence>
<keyword evidence="7" id="KW-1133">Transmembrane helix</keyword>
<dbReference type="RefSeq" id="WP_115491417.1">
    <property type="nucleotide sequence ID" value="NZ_JACHWW010000001.1"/>
</dbReference>
<dbReference type="SUPFAM" id="SSF90123">
    <property type="entry name" value="ABC transporter transmembrane region"/>
    <property type="match status" value="1"/>
</dbReference>
<keyword evidence="4" id="KW-0812">Transmembrane</keyword>
<dbReference type="Gene3D" id="1.20.1560.10">
    <property type="entry name" value="ABC transporter type 1, transmembrane domain"/>
    <property type="match status" value="1"/>
</dbReference>